<evidence type="ECO:0000313" key="3">
    <source>
        <dbReference type="Proteomes" id="UP000003477"/>
    </source>
</evidence>
<organism evidence="2 3">
    <name type="scientific">Crocosphaera watsonii WH 0003</name>
    <dbReference type="NCBI Taxonomy" id="423471"/>
    <lineage>
        <taxon>Bacteria</taxon>
        <taxon>Bacillati</taxon>
        <taxon>Cyanobacteriota</taxon>
        <taxon>Cyanophyceae</taxon>
        <taxon>Oscillatoriophycideae</taxon>
        <taxon>Chroococcales</taxon>
        <taxon>Aphanothecaceae</taxon>
        <taxon>Crocosphaera</taxon>
    </lineage>
</organism>
<proteinExistence type="predicted"/>
<dbReference type="EMBL" id="AESD01000224">
    <property type="protein sequence ID" value="EHJ13884.1"/>
    <property type="molecule type" value="Genomic_DNA"/>
</dbReference>
<dbReference type="GeneID" id="88765224"/>
<gene>
    <name evidence="2" type="ORF">CWATWH0003_1422</name>
</gene>
<sequence length="431" mass="50931">MPNRLIFQGTTTYLSEHWYAKIISPLVEVKKLLQAIYQFLLHLIWSEFIYGKQLENEIESLVAFLVFCLLSLLGYYLRDYIQIILIIFFLIWYLDCWFAKHQYFQKNYKIDIFIYEIDLSKIICCLSLPHTQNQSIFASFSPQEVSYIAIEKSPLLGGAFQEFLDEVWQIEVYLFNGKHFVIDENLIVNESLLTAKKLANYFKVDIIFTHSEGNNSYVEQELESRTFANIINQNSVGVKCQKKSKKIHIYTQWRWSNTWNFLKMLFEKAGFLLFIIIMSGFMIKLGGLLDNIISVIRGKDDIIYLSSPLVWLIPNWHWRNILELVLVLGIFIYQGWQLSRVKHIYITQHYLKFFVDNRMIDKIKTSEIEASLVIINNNYEILIIGKNKVVNITNFQQEKLAQLFLLYLNEAIDELQQKLPKSLDGKLQDER</sequence>
<keyword evidence="1" id="KW-1133">Transmembrane helix</keyword>
<feature type="transmembrane region" description="Helical" evidence="1">
    <location>
        <begin position="316"/>
        <end position="336"/>
    </location>
</feature>
<accession>G5J1P0</accession>
<protein>
    <submittedName>
        <fullName evidence="2">Uncharacterized protein</fullName>
    </submittedName>
</protein>
<feature type="transmembrane region" description="Helical" evidence="1">
    <location>
        <begin position="83"/>
        <end position="99"/>
    </location>
</feature>
<dbReference type="PATRIC" id="fig|423471.3.peg.1320"/>
<feature type="transmembrane region" description="Helical" evidence="1">
    <location>
        <begin position="271"/>
        <end position="296"/>
    </location>
</feature>
<feature type="transmembrane region" description="Helical" evidence="1">
    <location>
        <begin position="58"/>
        <end position="77"/>
    </location>
</feature>
<dbReference type="Proteomes" id="UP000003477">
    <property type="component" value="Unassembled WGS sequence"/>
</dbReference>
<evidence type="ECO:0000256" key="1">
    <source>
        <dbReference type="SAM" id="Phobius"/>
    </source>
</evidence>
<dbReference type="AlphaFoldDB" id="G5J1P0"/>
<name>G5J1P0_CROWT</name>
<reference evidence="2 3" key="1">
    <citation type="journal article" date="2011" name="Front. Microbiol.">
        <title>Two Strains of Crocosphaera watsonii with Highly Conserved Genomes are Distinguished by Strain-Specific Features.</title>
        <authorList>
            <person name="Bench S.R."/>
            <person name="Ilikchyan I.N."/>
            <person name="Tripp H.J."/>
            <person name="Zehr J.P."/>
        </authorList>
    </citation>
    <scope>NUCLEOTIDE SEQUENCE [LARGE SCALE GENOMIC DNA]</scope>
    <source>
        <strain evidence="2 3">WH 0003</strain>
    </source>
</reference>
<keyword evidence="1" id="KW-0812">Transmembrane</keyword>
<dbReference type="RefSeq" id="WP_007309859.1">
    <property type="nucleotide sequence ID" value="NZ_AESD01000224.1"/>
</dbReference>
<comment type="caution">
    <text evidence="2">The sequence shown here is derived from an EMBL/GenBank/DDBJ whole genome shotgun (WGS) entry which is preliminary data.</text>
</comment>
<keyword evidence="1" id="KW-0472">Membrane</keyword>
<evidence type="ECO:0000313" key="2">
    <source>
        <dbReference type="EMBL" id="EHJ13884.1"/>
    </source>
</evidence>